<dbReference type="GO" id="GO:0004674">
    <property type="term" value="F:protein serine/threonine kinase activity"/>
    <property type="evidence" value="ECO:0007669"/>
    <property type="project" value="TreeGrafter"/>
</dbReference>
<dbReference type="Gene3D" id="1.10.510.10">
    <property type="entry name" value="Transferase(Phosphotransferase) domain 1"/>
    <property type="match status" value="1"/>
</dbReference>
<dbReference type="Pfam" id="PF07714">
    <property type="entry name" value="PK_Tyr_Ser-Thr"/>
    <property type="match status" value="1"/>
</dbReference>
<evidence type="ECO:0000256" key="4">
    <source>
        <dbReference type="ARBA" id="ARBA00022840"/>
    </source>
</evidence>
<feature type="domain" description="Protein kinase" evidence="5">
    <location>
        <begin position="115"/>
        <end position="388"/>
    </location>
</feature>
<evidence type="ECO:0000256" key="3">
    <source>
        <dbReference type="ARBA" id="ARBA00022777"/>
    </source>
</evidence>
<sequence length="470" mass="53367">MARGSFSEHRDSIVKLCRGYVEQLQGKKLSVNEIRTLLIKSLSCDDTREKILSFRDELAVSCMEEILQMLEGISPVPPLEDVDHEWRFKLRRLLVRLSRASTRIPDSLFLTEIDDPGKYATAGGGFSDVFRGCLKNSPVALKRLRIFQHTNVTIEAYEGLCREALIWQQLKHPFILPFLGVDRESYEPYCCLVTPWMNHGNIIHYIDEQLSSKETHLLPLARWYSEIIEGVQYLHQEHIIHGDLRGANILIGSDCSVRVGDFGMSQFGDSSTTSFGSRCGGAVRWMAPEILRGERLSYENDIYMFGCLWTELFTCRRPFYDIPHDFQVLAKKLENAHPTWPPSGTHPRIPISPGDWEFILLCWDANPSKRPTITSLVEMCQTQYHKSLLVPRKDNSPEIPKRKSTRDLFSPITSMSIQCSPNSSFGTRPSVEKRVLASFSPSVSGSSPFSIVSKPSTVSPADDYVFVRSL</sequence>
<evidence type="ECO:0000313" key="6">
    <source>
        <dbReference type="EMBL" id="KAK7679029.1"/>
    </source>
</evidence>
<dbReference type="SUPFAM" id="SSF56112">
    <property type="entry name" value="Protein kinase-like (PK-like)"/>
    <property type="match status" value="1"/>
</dbReference>
<dbReference type="InterPro" id="IPR000719">
    <property type="entry name" value="Prot_kinase_dom"/>
</dbReference>
<dbReference type="PROSITE" id="PS00109">
    <property type="entry name" value="PROTEIN_KINASE_TYR"/>
    <property type="match status" value="1"/>
</dbReference>
<gene>
    <name evidence="6" type="ORF">QCA50_017973</name>
</gene>
<dbReference type="InterPro" id="IPR008266">
    <property type="entry name" value="Tyr_kinase_AS"/>
</dbReference>
<dbReference type="EMBL" id="JASBNA010000064">
    <property type="protein sequence ID" value="KAK7679029.1"/>
    <property type="molecule type" value="Genomic_DNA"/>
</dbReference>
<keyword evidence="2" id="KW-0547">Nucleotide-binding</keyword>
<keyword evidence="7" id="KW-1185">Reference proteome</keyword>
<proteinExistence type="predicted"/>
<keyword evidence="1" id="KW-0808">Transferase</keyword>
<accession>A0AAW0FLG3</accession>
<reference evidence="6 7" key="1">
    <citation type="submission" date="2022-09" db="EMBL/GenBank/DDBJ databases">
        <authorList>
            <person name="Palmer J.M."/>
        </authorList>
    </citation>
    <scope>NUCLEOTIDE SEQUENCE [LARGE SCALE GENOMIC DNA]</scope>
    <source>
        <strain evidence="6 7">DSM 7382</strain>
    </source>
</reference>
<dbReference type="InterPro" id="IPR011009">
    <property type="entry name" value="Kinase-like_dom_sf"/>
</dbReference>
<evidence type="ECO:0000256" key="1">
    <source>
        <dbReference type="ARBA" id="ARBA00022679"/>
    </source>
</evidence>
<dbReference type="AlphaFoldDB" id="A0AAW0FLG3"/>
<name>A0AAW0FLG3_9APHY</name>
<dbReference type="Proteomes" id="UP001385951">
    <property type="component" value="Unassembled WGS sequence"/>
</dbReference>
<dbReference type="InterPro" id="IPR001245">
    <property type="entry name" value="Ser-Thr/Tyr_kinase_cat_dom"/>
</dbReference>
<dbReference type="InterPro" id="IPR051681">
    <property type="entry name" value="Ser/Thr_Kinases-Pseudokinases"/>
</dbReference>
<dbReference type="PANTHER" id="PTHR44329">
    <property type="entry name" value="SERINE/THREONINE-PROTEIN KINASE TNNI3K-RELATED"/>
    <property type="match status" value="1"/>
</dbReference>
<dbReference type="PANTHER" id="PTHR44329:SF288">
    <property type="entry name" value="MITOGEN-ACTIVATED PROTEIN KINASE KINASE KINASE 20"/>
    <property type="match status" value="1"/>
</dbReference>
<dbReference type="GO" id="GO:0005524">
    <property type="term" value="F:ATP binding"/>
    <property type="evidence" value="ECO:0007669"/>
    <property type="project" value="UniProtKB-KW"/>
</dbReference>
<evidence type="ECO:0000313" key="7">
    <source>
        <dbReference type="Proteomes" id="UP001385951"/>
    </source>
</evidence>
<protein>
    <recommendedName>
        <fullName evidence="5">Protein kinase domain-containing protein</fullName>
    </recommendedName>
</protein>
<comment type="caution">
    <text evidence="6">The sequence shown here is derived from an EMBL/GenBank/DDBJ whole genome shotgun (WGS) entry which is preliminary data.</text>
</comment>
<keyword evidence="4" id="KW-0067">ATP-binding</keyword>
<dbReference type="PROSITE" id="PS50011">
    <property type="entry name" value="PROTEIN_KINASE_DOM"/>
    <property type="match status" value="1"/>
</dbReference>
<evidence type="ECO:0000259" key="5">
    <source>
        <dbReference type="PROSITE" id="PS50011"/>
    </source>
</evidence>
<organism evidence="6 7">
    <name type="scientific">Cerrena zonata</name>
    <dbReference type="NCBI Taxonomy" id="2478898"/>
    <lineage>
        <taxon>Eukaryota</taxon>
        <taxon>Fungi</taxon>
        <taxon>Dikarya</taxon>
        <taxon>Basidiomycota</taxon>
        <taxon>Agaricomycotina</taxon>
        <taxon>Agaricomycetes</taxon>
        <taxon>Polyporales</taxon>
        <taxon>Cerrenaceae</taxon>
        <taxon>Cerrena</taxon>
    </lineage>
</organism>
<evidence type="ECO:0000256" key="2">
    <source>
        <dbReference type="ARBA" id="ARBA00022741"/>
    </source>
</evidence>
<keyword evidence="3" id="KW-0418">Kinase</keyword>